<reference evidence="4" key="1">
    <citation type="submission" date="2018-06" db="EMBL/GenBank/DDBJ databases">
        <title>Genome assembly of Danube salmon.</title>
        <authorList>
            <person name="Macqueen D.J."/>
            <person name="Gundappa M.K."/>
        </authorList>
    </citation>
    <scope>NUCLEOTIDE SEQUENCE [LARGE SCALE GENOMIC DNA]</scope>
</reference>
<evidence type="ECO:0000313" key="3">
    <source>
        <dbReference type="Ensembl" id="ENSHHUP00000032140.1"/>
    </source>
</evidence>
<evidence type="ECO:0000256" key="2">
    <source>
        <dbReference type="SAM" id="MobiDB-lite"/>
    </source>
</evidence>
<dbReference type="AlphaFoldDB" id="A0A4W5M4B3"/>
<dbReference type="PANTHER" id="PTHR32428:SF4">
    <property type="entry name" value="PROLINE-RICH PROTEIN 5"/>
    <property type="match status" value="1"/>
</dbReference>
<reference evidence="3" key="3">
    <citation type="submission" date="2025-09" db="UniProtKB">
        <authorList>
            <consortium name="Ensembl"/>
        </authorList>
    </citation>
    <scope>IDENTIFICATION</scope>
</reference>
<keyword evidence="4" id="KW-1185">Reference proteome</keyword>
<dbReference type="Proteomes" id="UP000314982">
    <property type="component" value="Unassembled WGS sequence"/>
</dbReference>
<organism evidence="3 4">
    <name type="scientific">Hucho hucho</name>
    <name type="common">huchen</name>
    <dbReference type="NCBI Taxonomy" id="62062"/>
    <lineage>
        <taxon>Eukaryota</taxon>
        <taxon>Metazoa</taxon>
        <taxon>Chordata</taxon>
        <taxon>Craniata</taxon>
        <taxon>Vertebrata</taxon>
        <taxon>Euteleostomi</taxon>
        <taxon>Actinopterygii</taxon>
        <taxon>Neopterygii</taxon>
        <taxon>Teleostei</taxon>
        <taxon>Protacanthopterygii</taxon>
        <taxon>Salmoniformes</taxon>
        <taxon>Salmonidae</taxon>
        <taxon>Salmoninae</taxon>
        <taxon>Hucho</taxon>
    </lineage>
</organism>
<comment type="similarity">
    <text evidence="1">Belongs to the PROTOR family.</text>
</comment>
<dbReference type="GO" id="GO:0038203">
    <property type="term" value="P:TORC2 signaling"/>
    <property type="evidence" value="ECO:0007669"/>
    <property type="project" value="TreeGrafter"/>
</dbReference>
<sequence>MCVFQGVHESKGVTEDYLRLEALVQKVVSPYLGTHGLYSNDGSSMQYSSCVLEKRLQRRWPKSGDAPAKNLVMRSKSYNVPMLTPVVEYDTETGSVSSVGIRRHSVCEMTSCLEEGAITDITTTSSLASAAQPGLSSLEQELSLTGVGCGGGGGSLDLCGSTGSIPSCSSSPETVVDQILDSMDSDPDGIFIDCSHHSCSDSSSSGYSRESGRQSVV</sequence>
<dbReference type="GO" id="GO:0031932">
    <property type="term" value="C:TORC2 complex"/>
    <property type="evidence" value="ECO:0007669"/>
    <property type="project" value="TreeGrafter"/>
</dbReference>
<feature type="region of interest" description="Disordered" evidence="2">
    <location>
        <begin position="198"/>
        <end position="217"/>
    </location>
</feature>
<dbReference type="Ensembl" id="ENSHHUT00000033456.1">
    <property type="protein sequence ID" value="ENSHHUP00000032140.1"/>
    <property type="gene ID" value="ENSHHUG00000020394.1"/>
</dbReference>
<dbReference type="GeneTree" id="ENSGT00530000063981"/>
<name>A0A4W5M4B3_9TELE</name>
<proteinExistence type="inferred from homology"/>
<protein>
    <submittedName>
        <fullName evidence="3">Proline rich 5</fullName>
    </submittedName>
</protein>
<accession>A0A4W5M4B3</accession>
<reference evidence="3" key="2">
    <citation type="submission" date="2025-08" db="UniProtKB">
        <authorList>
            <consortium name="Ensembl"/>
        </authorList>
    </citation>
    <scope>IDENTIFICATION</scope>
</reference>
<evidence type="ECO:0000256" key="1">
    <source>
        <dbReference type="ARBA" id="ARBA00010453"/>
    </source>
</evidence>
<dbReference type="PANTHER" id="PTHR32428">
    <property type="entry name" value="TARGET OF RAPAMYCIN COMPLEX 2 SUBUNIT BIT61-RELATED"/>
    <property type="match status" value="1"/>
</dbReference>
<feature type="compositionally biased region" description="Low complexity" evidence="2">
    <location>
        <begin position="200"/>
        <end position="217"/>
    </location>
</feature>
<dbReference type="InterPro" id="IPR013745">
    <property type="entry name" value="Bit61/PRR5"/>
</dbReference>
<evidence type="ECO:0000313" key="4">
    <source>
        <dbReference type="Proteomes" id="UP000314982"/>
    </source>
</evidence>